<evidence type="ECO:0000256" key="1">
    <source>
        <dbReference type="ARBA" id="ARBA00004167"/>
    </source>
</evidence>
<keyword evidence="2 5" id="KW-0812">Transmembrane</keyword>
<comment type="subcellular location">
    <subcellularLocation>
        <location evidence="1">Membrane</location>
        <topology evidence="1">Single-pass membrane protein</topology>
    </subcellularLocation>
</comment>
<gene>
    <name evidence="7" type="ORF">IAC54_04765</name>
</gene>
<keyword evidence="4 5" id="KW-0472">Membrane</keyword>
<keyword evidence="3 5" id="KW-1133">Transmembrane helix</keyword>
<evidence type="ECO:0000313" key="7">
    <source>
        <dbReference type="EMBL" id="MBO8438195.1"/>
    </source>
</evidence>
<dbReference type="Pfam" id="PF04357">
    <property type="entry name" value="TamB"/>
    <property type="match status" value="1"/>
</dbReference>
<sequence>MLRVSRILKGLFIGILVSLAVLYGVSYVIFSIPSVQKGIADMAEKNLSSLLDTDVSVEEVRFYPMNRVIIRGINVLDREGKTLLYAENAGVSLSLWELFSKKIVINTININSFDIAIVKYGNNKTDTNIQFLIDKFKGNGKKESPHLRIGTLLLKNGNLSYDNILEPYKETGRFDRNHIEIKDFLINASLKAVNKDSVNINLRALRFTEKSGFSVKSLAFKLIGNKDDIRLGNFALRTENSFVQIKNSVMFSNEIIDEDNFAENTEIIFDIEDGIVVLSDFAPFFPALKGIETPAVFSCSINGPINHLNMEKLSFSYGNGIISATGRANLDNVLPNPSEAFIFGKLGMFEATPVGVVRLAKDLSVKKINNDIINNIGNIRFSGEISGFISKLVMFGKLTSDIGSVNADMLLARDNGINYRGGIKSDSLNIAKLLPGKRLGNVGFNLILNGASDNYANKGKVSGCFRHLQYCDYEYDDIIIDGRFYNKSFNGEISLNDSNAVFSLNGKMDFSRRRKVFGIRLKGENIHVNALNLTDKYAGSTLNFDIDADFMGERIDDADGAININSFSFENNGLVFRCDTASIKAQNSVYPQSITVSSNIIRGKVAGKYLFSSLKGSFMEMLTDAAPALTINDDDDNKKRKAKRVYDNNFSFGFDIPNTMLLSHVFELPFTLKKQAIIDGYYCDSTKRFSLICGIPDIAFGKLMLKETDIRMEKFDKAIFTEFLSTHTTSKGVETSWMINSSTSNDNTLLDIEWSNANPNVFSGTFSTTTHFIDSEDGKLLDIAINPSDFVVNDSVWNIAPATLFVNGKDVSFHDVEIGRSNQYLRINGDFSEEPEKVLEISLKDIDLSYIFNVLDRKNIVFGGEATGNIVINKVKERIPEMYTDNFKVKDFSYNYCRFGDLDLKSKWEEENGAILLDGTVINPGIRDTKVLGRVFLKQDSLHFAFDANKLSLKFLRPFTQNILSNVDGSATGNITLSGKFKTLNVVGSAYVQDFNFGIDYLNTAFSITDSVFLDENGVYTDNALISDPEGHTGRVSMKLNHKNFKDFTYNIDLSRLNNFLVFNVTEKLNPSYYGKVYASGAGNIRGDTRYTNIDVNMRTNENSKFTYALLDEVAAGEYAFITYVDRDKIVADTITGSIDEPMLQLPVAPQSKHVMRLNLQIDATPAATVQLVIDTNTNDRITVNGEGAIRIEYNTNEDMKMYGRYTVEKGGYNLNLQDLISKEFTVNPGSSITFRGDPMNAELDISAYYALQANLLDLDESFAQERDLNRTTVPVQTTMQLTGDLRRPEFQFDLNFPSLTQDIYRRVKNIISTDDMMNRQVLYLLALNKFYTPEYMNVGQTHSNELASVASSALSSQLNNILGQISDKFNIGTNFRSEKGDFTDLEFDVILSSQLLNNRLIFNGNLGYRDKSVNSNSFIGDFDLEYLINKAGTFRLKAYNHYNDKNYYIKSALTTQGVGIMFKKDFSKAKEIFQRSVPKRERKAKKAAEK</sequence>
<organism evidence="7 8">
    <name type="scientific">Candidatus Caccoplasma merdipullorum</name>
    <dbReference type="NCBI Taxonomy" id="2840718"/>
    <lineage>
        <taxon>Bacteria</taxon>
        <taxon>Pseudomonadati</taxon>
        <taxon>Bacteroidota</taxon>
        <taxon>Bacteroidia</taxon>
        <taxon>Bacteroidales</taxon>
        <taxon>Bacteroidaceae</taxon>
        <taxon>Bacteroidaceae incertae sedis</taxon>
        <taxon>Candidatus Caccoplasma</taxon>
    </lineage>
</organism>
<evidence type="ECO:0000256" key="3">
    <source>
        <dbReference type="ARBA" id="ARBA00022989"/>
    </source>
</evidence>
<feature type="domain" description="Translocation and assembly module TamB C-terminal" evidence="6">
    <location>
        <begin position="1027"/>
        <end position="1467"/>
    </location>
</feature>
<dbReference type="GO" id="GO:0005886">
    <property type="term" value="C:plasma membrane"/>
    <property type="evidence" value="ECO:0007669"/>
    <property type="project" value="InterPro"/>
</dbReference>
<dbReference type="EMBL" id="JADIMW010000051">
    <property type="protein sequence ID" value="MBO8438195.1"/>
    <property type="molecule type" value="Genomic_DNA"/>
</dbReference>
<name>A0A9D9E480_9BACT</name>
<dbReference type="Proteomes" id="UP000823636">
    <property type="component" value="Unassembled WGS sequence"/>
</dbReference>
<evidence type="ECO:0000256" key="5">
    <source>
        <dbReference type="SAM" id="Phobius"/>
    </source>
</evidence>
<reference evidence="7" key="2">
    <citation type="journal article" date="2021" name="PeerJ">
        <title>Extensive microbial diversity within the chicken gut microbiome revealed by metagenomics and culture.</title>
        <authorList>
            <person name="Gilroy R."/>
            <person name="Ravi A."/>
            <person name="Getino M."/>
            <person name="Pursley I."/>
            <person name="Horton D.L."/>
            <person name="Alikhan N.F."/>
            <person name="Baker D."/>
            <person name="Gharbi K."/>
            <person name="Hall N."/>
            <person name="Watson M."/>
            <person name="Adriaenssens E.M."/>
            <person name="Foster-Nyarko E."/>
            <person name="Jarju S."/>
            <person name="Secka A."/>
            <person name="Antonio M."/>
            <person name="Oren A."/>
            <person name="Chaudhuri R.R."/>
            <person name="La Ragione R."/>
            <person name="Hildebrand F."/>
            <person name="Pallen M.J."/>
        </authorList>
    </citation>
    <scope>NUCLEOTIDE SEQUENCE</scope>
    <source>
        <strain evidence="7">G3-4614</strain>
    </source>
</reference>
<dbReference type="GO" id="GO:0009306">
    <property type="term" value="P:protein secretion"/>
    <property type="evidence" value="ECO:0007669"/>
    <property type="project" value="InterPro"/>
</dbReference>
<dbReference type="InterPro" id="IPR007452">
    <property type="entry name" value="TamB_C"/>
</dbReference>
<evidence type="ECO:0000256" key="2">
    <source>
        <dbReference type="ARBA" id="ARBA00022692"/>
    </source>
</evidence>
<evidence type="ECO:0000313" key="8">
    <source>
        <dbReference type="Proteomes" id="UP000823636"/>
    </source>
</evidence>
<protein>
    <submittedName>
        <fullName evidence="7">Translocation/assembly module TamB domain-containing protein</fullName>
    </submittedName>
</protein>
<dbReference type="PANTHER" id="PTHR30441">
    <property type="entry name" value="DUF748 DOMAIN-CONTAINING PROTEIN"/>
    <property type="match status" value="1"/>
</dbReference>
<dbReference type="InterPro" id="IPR052894">
    <property type="entry name" value="AsmA-related"/>
</dbReference>
<dbReference type="PANTHER" id="PTHR30441:SF4">
    <property type="entry name" value="PROTEIN ASMA"/>
    <property type="match status" value="1"/>
</dbReference>
<evidence type="ECO:0000256" key="4">
    <source>
        <dbReference type="ARBA" id="ARBA00023136"/>
    </source>
</evidence>
<dbReference type="GO" id="GO:0090313">
    <property type="term" value="P:regulation of protein targeting to membrane"/>
    <property type="evidence" value="ECO:0007669"/>
    <property type="project" value="TreeGrafter"/>
</dbReference>
<reference evidence="7" key="1">
    <citation type="submission" date="2020-10" db="EMBL/GenBank/DDBJ databases">
        <authorList>
            <person name="Gilroy R."/>
        </authorList>
    </citation>
    <scope>NUCLEOTIDE SEQUENCE</scope>
    <source>
        <strain evidence="7">G3-4614</strain>
    </source>
</reference>
<feature type="transmembrane region" description="Helical" evidence="5">
    <location>
        <begin position="7"/>
        <end position="30"/>
    </location>
</feature>
<comment type="caution">
    <text evidence="7">The sequence shown here is derived from an EMBL/GenBank/DDBJ whole genome shotgun (WGS) entry which is preliminary data.</text>
</comment>
<proteinExistence type="predicted"/>
<accession>A0A9D9E480</accession>
<evidence type="ECO:0000259" key="6">
    <source>
        <dbReference type="Pfam" id="PF04357"/>
    </source>
</evidence>